<comment type="caution">
    <text evidence="3">The sequence shown here is derived from an EMBL/GenBank/DDBJ whole genome shotgun (WGS) entry which is preliminary data.</text>
</comment>
<dbReference type="GO" id="GO:0010506">
    <property type="term" value="P:regulation of autophagy"/>
    <property type="evidence" value="ECO:0007669"/>
    <property type="project" value="InterPro"/>
</dbReference>
<dbReference type="GO" id="GO:0005765">
    <property type="term" value="C:lysosomal membrane"/>
    <property type="evidence" value="ECO:0007669"/>
    <property type="project" value="TreeGrafter"/>
</dbReference>
<dbReference type="Pfam" id="PF21029">
    <property type="entry name" value="RMC1_N"/>
    <property type="match status" value="1"/>
</dbReference>
<dbReference type="OrthoDB" id="26384at2759"/>
<dbReference type="AlphaFoldDB" id="A0A1V9Y5C5"/>
<organism evidence="3 4">
    <name type="scientific">Achlya hypogyna</name>
    <name type="common">Oomycete</name>
    <name type="synonym">Protoachlya hypogyna</name>
    <dbReference type="NCBI Taxonomy" id="1202772"/>
    <lineage>
        <taxon>Eukaryota</taxon>
        <taxon>Sar</taxon>
        <taxon>Stramenopiles</taxon>
        <taxon>Oomycota</taxon>
        <taxon>Saprolegniomycetes</taxon>
        <taxon>Saprolegniales</taxon>
        <taxon>Achlyaceae</taxon>
        <taxon>Achlya</taxon>
    </lineage>
</organism>
<reference evidence="3 4" key="1">
    <citation type="journal article" date="2014" name="Genome Biol. Evol.">
        <title>The secreted proteins of Achlya hypogyna and Thraustotheca clavata identify the ancestral oomycete secretome and reveal gene acquisitions by horizontal gene transfer.</title>
        <authorList>
            <person name="Misner I."/>
            <person name="Blouin N."/>
            <person name="Leonard G."/>
            <person name="Richards T.A."/>
            <person name="Lane C.E."/>
        </authorList>
    </citation>
    <scope>NUCLEOTIDE SEQUENCE [LARGE SCALE GENOMIC DNA]</scope>
    <source>
        <strain evidence="3 4">ATCC 48635</strain>
    </source>
</reference>
<proteinExistence type="predicted"/>
<protein>
    <submittedName>
        <fullName evidence="3">Uncharacterized protein</fullName>
    </submittedName>
</protein>
<dbReference type="InterPro" id="IPR040371">
    <property type="entry name" value="RMC1"/>
</dbReference>
<dbReference type="GO" id="GO:0035658">
    <property type="term" value="C:Mon1-Ccz1 complex"/>
    <property type="evidence" value="ECO:0007669"/>
    <property type="project" value="InterPro"/>
</dbReference>
<evidence type="ECO:0000313" key="3">
    <source>
        <dbReference type="EMBL" id="OQR80897.1"/>
    </source>
</evidence>
<feature type="domain" description="Mic1" evidence="1">
    <location>
        <begin position="409"/>
        <end position="537"/>
    </location>
</feature>
<dbReference type="STRING" id="1202772.A0A1V9Y5C5"/>
<feature type="domain" description="Regulator of MON1-CCZ1 complex N-terminal" evidence="2">
    <location>
        <begin position="75"/>
        <end position="150"/>
    </location>
</feature>
<dbReference type="InterPro" id="IPR049040">
    <property type="entry name" value="RMC1_N"/>
</dbReference>
<evidence type="ECO:0000259" key="1">
    <source>
        <dbReference type="Pfam" id="PF07035"/>
    </source>
</evidence>
<dbReference type="Pfam" id="PF07035">
    <property type="entry name" value="RMC1_C"/>
    <property type="match status" value="1"/>
</dbReference>
<dbReference type="GO" id="GO:0031902">
    <property type="term" value="C:late endosome membrane"/>
    <property type="evidence" value="ECO:0007669"/>
    <property type="project" value="TreeGrafter"/>
</dbReference>
<dbReference type="InterPro" id="IPR009755">
    <property type="entry name" value="RMC1_C"/>
</dbReference>
<dbReference type="PANTHER" id="PTHR12897:SF4">
    <property type="entry name" value="REGULATOR OF MON1-CCZ1 COMPLEX"/>
    <property type="match status" value="1"/>
</dbReference>
<dbReference type="Proteomes" id="UP000243579">
    <property type="component" value="Unassembled WGS sequence"/>
</dbReference>
<sequence length="636" mass="69604">MASESHVVLEELPFQVADSVDWWYDEAHRCVIDLVPHADDDDRVALRLRALPGAKPVPTTHVGSYACGTTFLGAKLSMSKQFLALQRSDVEVEIAVLREPHYRFNVLCKRSARVLGFVWAAQITYLKTATEYLVLVTTGGLEQFKLTPAKCRFQRLVAHPTRAFWYDPDAHLVVLQTGAKGQELRAFVLEGAIVTKCSKLVVPRVAGVCVATLYGKPYIMLGASGQLLLYHVEPGHDTTCVRALELPFAADAFSVVDDVVIVHSRALAVSCVFDVGLDLAEPLLPPLPLATAGRFLWPAYVAPPVGLWAAVALALPSITRCAGPRADTLLRFLLRRHDATAAKAGVFECLRARVAAHAPVAEVLGHFHLLHRIYSLALRERSATAAAPPSGTASAAGDLVDLRDATLRMLVVLQRECVTHLWLPLLDGHPAPLVGPYLSAYIHSLQTFAIPIDPCIVQVYVQVMVRQGQAHETLPFFATQPDSALVARELETQAAAYRPYFQAALDMYHRLGRVDDVLRLLLDDGNVTMAFRLAQRVLRKHGQLPPQCTPAWFFRSVVAAASNDGPARCWQLFSALHLFLATHDAAVIAPPQPSALAREIKESFPTDRFASPALGAAMARRFGFATTTALDAREDE</sequence>
<dbReference type="EMBL" id="JNBR01002861">
    <property type="protein sequence ID" value="OQR80897.1"/>
    <property type="molecule type" value="Genomic_DNA"/>
</dbReference>
<evidence type="ECO:0000259" key="2">
    <source>
        <dbReference type="Pfam" id="PF21029"/>
    </source>
</evidence>
<evidence type="ECO:0000313" key="4">
    <source>
        <dbReference type="Proteomes" id="UP000243579"/>
    </source>
</evidence>
<accession>A0A1V9Y5C5</accession>
<dbReference type="PANTHER" id="PTHR12897">
    <property type="entry name" value="COLON CANCER-ASSOCIATED PROTEIN MIC1"/>
    <property type="match status" value="1"/>
</dbReference>
<name>A0A1V9Y5C5_ACHHY</name>
<gene>
    <name evidence="3" type="ORF">ACHHYP_17073</name>
</gene>
<keyword evidence="4" id="KW-1185">Reference proteome</keyword>